<evidence type="ECO:0000313" key="2">
    <source>
        <dbReference type="WBParaSite" id="JU765_v2.g5887.t1"/>
    </source>
</evidence>
<name>A0AC34RDX9_9BILA</name>
<accession>A0AC34RDX9</accession>
<dbReference type="WBParaSite" id="JU765_v2.g5887.t1">
    <property type="protein sequence ID" value="JU765_v2.g5887.t1"/>
    <property type="gene ID" value="JU765_v2.g5887"/>
</dbReference>
<protein>
    <submittedName>
        <fullName evidence="2">Diacylglycerol kinase</fullName>
    </submittedName>
</protein>
<reference evidence="2" key="1">
    <citation type="submission" date="2022-11" db="UniProtKB">
        <authorList>
            <consortium name="WormBaseParasite"/>
        </authorList>
    </citation>
    <scope>IDENTIFICATION</scope>
</reference>
<dbReference type="Proteomes" id="UP000887576">
    <property type="component" value="Unplaced"/>
</dbReference>
<sequence length="1082" mass="120563">MLLSPEQFARLTEYASYSSHKLLDMLVEFQPDGMFYKYISEDEQGFQTINFIGFTHFINCYFGAELPVDLIQQLFLSFTPIQHNAMIPASSTVTTTLTSQSGQTSLDGTSIASSFASSFSQTSSNVNGSTIAPPHRPERRSSLFEEALGVVKSAFQSNSNKEAPPVFPLIADSNQRIPLKPLVCYLSLLEGAPPEDKLQFVFHVYDSDDNGFLDNKEIESIIEQMMNVARYQQWDTIELEPILRQMMAEIDYDNDGIVSLEEWKRGGLTTIPLLVLLGFDNEMKEDGCHIWRLRHFSKPTYCNVCCNLLVGWGGKQGLACSLCKYTVHERCVRNAQNTCIHTYNINPSKDTVMNHHWLDSNTSAKCVKCKSTVSIFQGKRCRWCHNLLHTKCIEQWPKECDLGPLAYHILPPVNIIPSFLDRTQQSGSTNFQSCPTRFSVTNLPPNRRPLLVLINPKSGGRQGQRIYRKFQYLLNPRQVYDLIKDGPEPGLHLFKMIKNTNILVCGGDGTVGWVLDAMDKMDYGENRPPVAVLPLGTGNDLARCLKWGGGYENEPLQKILHGVEKSSQVYMDRWQITIEQTKKSDKGDPQPNHIINNYFSIGVDASIAHRFHVMREKYPEKFNSRMRNKLWYFELGTSETLSSTCKNLHEQIDILCDGETIDLGNGPNLEGIALLNIASIYGGSNLWGSSRKSASAFHIPILFPQITNNAVHGLQNRVQDIGDGLIEVVGLESAIQMGQIKAGVRAAARRLSQCSTVVIHICLCYVTDDKIAEYKEERIGNLCDETNEAFICAKHAMDIGNDTHQQTILLTSAMTDPFIGPSMPVTKDYTFDVSVTQKRAKVEGKMLEISSFKYFQNRGIKQSAIKLYKSSCNGEGSVLARNLQEVDTNVSEANQSLWEMVISYMQEAEMKTLEIVYMLVQLIAGLFGIQINPSNVPNTTTVLPPTTSTSVIPTSPTIISTDSTTLHSTKTSSTFSTIETSSKTTPFSPVPDKSTTTPFYPLPSDESTTNPSSVEPTNPTTSSQSPTSSSGQTTTEYHSSSTKFPVPPSPEMTTTPETPTEEPTYVIFTEATYILPSTTTPQ</sequence>
<organism evidence="1 2">
    <name type="scientific">Panagrolaimus sp. JU765</name>
    <dbReference type="NCBI Taxonomy" id="591449"/>
    <lineage>
        <taxon>Eukaryota</taxon>
        <taxon>Metazoa</taxon>
        <taxon>Ecdysozoa</taxon>
        <taxon>Nematoda</taxon>
        <taxon>Chromadorea</taxon>
        <taxon>Rhabditida</taxon>
        <taxon>Tylenchina</taxon>
        <taxon>Panagrolaimomorpha</taxon>
        <taxon>Panagrolaimoidea</taxon>
        <taxon>Panagrolaimidae</taxon>
        <taxon>Panagrolaimus</taxon>
    </lineage>
</organism>
<evidence type="ECO:0000313" key="1">
    <source>
        <dbReference type="Proteomes" id="UP000887576"/>
    </source>
</evidence>
<proteinExistence type="predicted"/>